<dbReference type="Proteomes" id="UP000520592">
    <property type="component" value="Unassembled WGS sequence"/>
</dbReference>
<dbReference type="AlphaFoldDB" id="A0A7Y7YJC6"/>
<sequence length="100" mass="10737">LFFNVETGAELKRVDLPLPAGTRVASIGEDQPGSPLVILGLSNGQSMVFRHTYKVSYPDGKKTITPAIEYPYGETPIVLDDAGRPLEHVALNATDSTLVV</sequence>
<dbReference type="PANTHER" id="PTHR42727:SF1">
    <property type="entry name" value="PHOSPHATE TRANSPORT SYSTEM PERMEASE"/>
    <property type="match status" value="1"/>
</dbReference>
<dbReference type="EMBL" id="JACAQD010000162">
    <property type="protein sequence ID" value="NWC37584.1"/>
    <property type="molecule type" value="Genomic_DNA"/>
</dbReference>
<gene>
    <name evidence="1" type="ORF">HX876_35170</name>
</gene>
<evidence type="ECO:0000313" key="1">
    <source>
        <dbReference type="EMBL" id="NWC37584.1"/>
    </source>
</evidence>
<comment type="caution">
    <text evidence="1">The sequence shown here is derived from an EMBL/GenBank/DDBJ whole genome shotgun (WGS) entry which is preliminary data.</text>
</comment>
<dbReference type="PANTHER" id="PTHR42727">
    <property type="entry name" value="PHOSPHATE TRANSPORT SYSTEM PERMEASE PROTEIN"/>
    <property type="match status" value="1"/>
</dbReference>
<reference evidence="1 2" key="1">
    <citation type="submission" date="2020-04" db="EMBL/GenBank/DDBJ databases">
        <title>Molecular characterization of pseudomonads from Agaricus bisporus reveal novel blotch 2 pathogens in Western Europe.</title>
        <authorList>
            <person name="Taparia T."/>
            <person name="Krijger M."/>
            <person name="Haynes E."/>
            <person name="Elpinstone J.G."/>
            <person name="Noble R."/>
            <person name="Van Der Wolf J."/>
        </authorList>
    </citation>
    <scope>NUCLEOTIDE SEQUENCE [LARGE SCALE GENOMIC DNA]</scope>
    <source>
        <strain evidence="1 2">IPO3737</strain>
    </source>
</reference>
<evidence type="ECO:0000313" key="2">
    <source>
        <dbReference type="Proteomes" id="UP000520592"/>
    </source>
</evidence>
<feature type="non-terminal residue" evidence="1">
    <location>
        <position position="1"/>
    </location>
</feature>
<proteinExistence type="predicted"/>
<accession>A0A7Y7YJC6</accession>
<protein>
    <submittedName>
        <fullName evidence="1">Phosphate ABC transporter permease</fullName>
    </submittedName>
</protein>
<name>A0A7Y7YJC6_9PSED</name>
<organism evidence="1 2">
    <name type="scientific">Pseudomonas gingeri</name>
    <dbReference type="NCBI Taxonomy" id="117681"/>
    <lineage>
        <taxon>Bacteria</taxon>
        <taxon>Pseudomonadati</taxon>
        <taxon>Pseudomonadota</taxon>
        <taxon>Gammaproteobacteria</taxon>
        <taxon>Pseudomonadales</taxon>
        <taxon>Pseudomonadaceae</taxon>
        <taxon>Pseudomonas</taxon>
    </lineage>
</organism>
<feature type="non-terminal residue" evidence="1">
    <location>
        <position position="100"/>
    </location>
</feature>